<gene>
    <name evidence="2" type="ORF">MIN45_P2073</name>
</gene>
<protein>
    <submittedName>
        <fullName evidence="2">Uncharacterized protein</fullName>
    </submittedName>
</protein>
<name>A0AAU9CAZ7_9GAMM</name>
<evidence type="ECO:0000313" key="2">
    <source>
        <dbReference type="EMBL" id="BCX89700.1"/>
    </source>
</evidence>
<keyword evidence="3" id="KW-1185">Reference proteome</keyword>
<keyword evidence="1" id="KW-0812">Transmembrane</keyword>
<dbReference type="SUPFAM" id="SSF88713">
    <property type="entry name" value="Glycoside hydrolase/deacetylase"/>
    <property type="match status" value="1"/>
</dbReference>
<proteinExistence type="predicted"/>
<dbReference type="KEGG" id="meiy:MIN45_P2073"/>
<evidence type="ECO:0000256" key="1">
    <source>
        <dbReference type="SAM" id="Phobius"/>
    </source>
</evidence>
<dbReference type="Gene3D" id="3.20.20.370">
    <property type="entry name" value="Glycoside hydrolase/deacetylase"/>
    <property type="match status" value="1"/>
</dbReference>
<sequence>MILATWLLTGWLLGVSALFLWKRRLFLATWREPYFSDLPLVIESDDWGPGDESDGARLTALLTMLARHRDRTGRTAVLTPNMVLAVPDAPRIVHEKGERYHRRFLDDLQFRKIHEAIRHGIRNGRLVPQLHGLEHCHGEGLVVLYREGDPRVKKIFESPRWWDWERLDPPLQGHYVDGTRLPTRPLPKAQIDTLVAEATDQFQRLFGQPSRTSVAPCYLWNDDVEAAWHRHGITAIQTAGYRCDRREADGSYHQDKPLLRPGNTNHLGQRYLVRNVMYEPADGAHTPETALTEIRQAWRQALPAVISTHRYNFTRDQARFRTALDGLDQILRQAARWPLRFLSSPELADAIAGTATLENRFTGERFPGLTHLKGWAKIPPFLQRLRYRHPKLVLLAWVTGLALPAWAILWTGGRR</sequence>
<dbReference type="AlphaFoldDB" id="A0AAU9CAZ7"/>
<reference evidence="3" key="1">
    <citation type="journal article" date="2024" name="Int. J. Syst. Evol. Microbiol.">
        <title>Methylomarinovum tepidoasis sp. nov., a moderately thermophilic methanotroph of the family Methylothermaceae isolated from a deep-sea hydrothermal field.</title>
        <authorList>
            <person name="Hirayama H."/>
            <person name="Takaki Y."/>
            <person name="Abe M."/>
            <person name="Miyazaki M."/>
            <person name="Uematsu K."/>
            <person name="Matsui Y."/>
            <person name="Takai K."/>
        </authorList>
    </citation>
    <scope>NUCLEOTIDE SEQUENCE [LARGE SCALE GENOMIC DNA]</scope>
    <source>
        <strain evidence="3">IN45</strain>
    </source>
</reference>
<feature type="transmembrane region" description="Helical" evidence="1">
    <location>
        <begin position="392"/>
        <end position="412"/>
    </location>
</feature>
<dbReference type="RefSeq" id="WP_286292138.1">
    <property type="nucleotide sequence ID" value="NZ_AP024718.1"/>
</dbReference>
<dbReference type="GO" id="GO:0005975">
    <property type="term" value="P:carbohydrate metabolic process"/>
    <property type="evidence" value="ECO:0007669"/>
    <property type="project" value="InterPro"/>
</dbReference>
<keyword evidence="1" id="KW-1133">Transmembrane helix</keyword>
<organism evidence="2 3">
    <name type="scientific">Methylomarinovum tepidoasis</name>
    <dbReference type="NCBI Taxonomy" id="2840183"/>
    <lineage>
        <taxon>Bacteria</taxon>
        <taxon>Pseudomonadati</taxon>
        <taxon>Pseudomonadota</taxon>
        <taxon>Gammaproteobacteria</taxon>
        <taxon>Methylococcales</taxon>
        <taxon>Methylothermaceae</taxon>
        <taxon>Methylomarinovum</taxon>
    </lineage>
</organism>
<dbReference type="InterPro" id="IPR011330">
    <property type="entry name" value="Glyco_hydro/deAcase_b/a-brl"/>
</dbReference>
<dbReference type="EMBL" id="AP024718">
    <property type="protein sequence ID" value="BCX89700.1"/>
    <property type="molecule type" value="Genomic_DNA"/>
</dbReference>
<evidence type="ECO:0000313" key="3">
    <source>
        <dbReference type="Proteomes" id="UP001321450"/>
    </source>
</evidence>
<accession>A0AAU9CAZ7</accession>
<keyword evidence="1" id="KW-0472">Membrane</keyword>
<dbReference type="Proteomes" id="UP001321450">
    <property type="component" value="Chromosome"/>
</dbReference>